<name>A0A9W9R309_PENBR</name>
<dbReference type="EMBL" id="JAPZBQ010000001">
    <property type="protein sequence ID" value="KAJ5352832.1"/>
    <property type="molecule type" value="Genomic_DNA"/>
</dbReference>
<reference evidence="1" key="2">
    <citation type="journal article" date="2023" name="IMA Fungus">
        <title>Comparative genomic study of the Penicillium genus elucidates a diverse pangenome and 15 lateral gene transfer events.</title>
        <authorList>
            <person name="Petersen C."/>
            <person name="Sorensen T."/>
            <person name="Nielsen M.R."/>
            <person name="Sondergaard T.E."/>
            <person name="Sorensen J.L."/>
            <person name="Fitzpatrick D.A."/>
            <person name="Frisvad J.C."/>
            <person name="Nielsen K.L."/>
        </authorList>
    </citation>
    <scope>NUCLEOTIDE SEQUENCE</scope>
    <source>
        <strain evidence="1">IBT 35673</strain>
    </source>
</reference>
<gene>
    <name evidence="1" type="ORF">N7452_001806</name>
</gene>
<protein>
    <submittedName>
        <fullName evidence="1">Uncharacterized protein</fullName>
    </submittedName>
</protein>
<organism evidence="1 2">
    <name type="scientific">Penicillium brevicompactum</name>
    <dbReference type="NCBI Taxonomy" id="5074"/>
    <lineage>
        <taxon>Eukaryota</taxon>
        <taxon>Fungi</taxon>
        <taxon>Dikarya</taxon>
        <taxon>Ascomycota</taxon>
        <taxon>Pezizomycotina</taxon>
        <taxon>Eurotiomycetes</taxon>
        <taxon>Eurotiomycetidae</taxon>
        <taxon>Eurotiales</taxon>
        <taxon>Aspergillaceae</taxon>
        <taxon>Penicillium</taxon>
    </lineage>
</organism>
<evidence type="ECO:0000313" key="1">
    <source>
        <dbReference type="EMBL" id="KAJ5352832.1"/>
    </source>
</evidence>
<evidence type="ECO:0000313" key="2">
    <source>
        <dbReference type="Proteomes" id="UP001147695"/>
    </source>
</evidence>
<reference evidence="1" key="1">
    <citation type="submission" date="2022-12" db="EMBL/GenBank/DDBJ databases">
        <authorList>
            <person name="Petersen C."/>
        </authorList>
    </citation>
    <scope>NUCLEOTIDE SEQUENCE</scope>
    <source>
        <strain evidence="1">IBT 35673</strain>
    </source>
</reference>
<comment type="caution">
    <text evidence="1">The sequence shown here is derived from an EMBL/GenBank/DDBJ whole genome shotgun (WGS) entry which is preliminary data.</text>
</comment>
<dbReference type="Proteomes" id="UP001147695">
    <property type="component" value="Unassembled WGS sequence"/>
</dbReference>
<accession>A0A9W9R309</accession>
<proteinExistence type="predicted"/>
<sequence>MSTGLWLAWVSRCREVLLNLLRSHRHGGAKVLDVEAVPSGGWPASSEDITTRMSDGVEAGEKVVVWGGRLASRGRRALRLIVWSHKLDTLPARDQRSQQGKLGIDITQQKRIPLLCGAGSGGSEVRHDDWSSSSPRRCDAAVYLRTWVGVESHRRSDLSHRRGDGIQSLSLDPYQIGHFPRT</sequence>
<dbReference type="AlphaFoldDB" id="A0A9W9R309"/>